<dbReference type="PROSITE" id="PS50931">
    <property type="entry name" value="HTH_LYSR"/>
    <property type="match status" value="1"/>
</dbReference>
<dbReference type="InterPro" id="IPR005119">
    <property type="entry name" value="LysR_subst-bd"/>
</dbReference>
<accession>A0A2N7VJT8</accession>
<dbReference type="OrthoDB" id="8683153at2"/>
<dbReference type="Pfam" id="PF00126">
    <property type="entry name" value="HTH_1"/>
    <property type="match status" value="1"/>
</dbReference>
<evidence type="ECO:0000256" key="3">
    <source>
        <dbReference type="ARBA" id="ARBA00023125"/>
    </source>
</evidence>
<dbReference type="PANTHER" id="PTHR30537:SF74">
    <property type="entry name" value="HTH-TYPE TRANSCRIPTIONAL REGULATOR TRPI"/>
    <property type="match status" value="1"/>
</dbReference>
<evidence type="ECO:0000313" key="7">
    <source>
        <dbReference type="Proteomes" id="UP000235616"/>
    </source>
</evidence>
<dbReference type="GO" id="GO:0003700">
    <property type="term" value="F:DNA-binding transcription factor activity"/>
    <property type="evidence" value="ECO:0007669"/>
    <property type="project" value="InterPro"/>
</dbReference>
<feature type="domain" description="HTH lysR-type" evidence="5">
    <location>
        <begin position="5"/>
        <end position="62"/>
    </location>
</feature>
<dbReference type="RefSeq" id="WP_102647194.1">
    <property type="nucleotide sequence ID" value="NZ_PNYA01000019.1"/>
</dbReference>
<keyword evidence="3" id="KW-0238">DNA-binding</keyword>
<comment type="caution">
    <text evidence="6">The sequence shown here is derived from an EMBL/GenBank/DDBJ whole genome shotgun (WGS) entry which is preliminary data.</text>
</comment>
<dbReference type="Proteomes" id="UP000235616">
    <property type="component" value="Unassembled WGS sequence"/>
</dbReference>
<dbReference type="InterPro" id="IPR000847">
    <property type="entry name" value="LysR_HTH_N"/>
</dbReference>
<evidence type="ECO:0000256" key="2">
    <source>
        <dbReference type="ARBA" id="ARBA00023015"/>
    </source>
</evidence>
<dbReference type="GO" id="GO:0043565">
    <property type="term" value="F:sequence-specific DNA binding"/>
    <property type="evidence" value="ECO:0007669"/>
    <property type="project" value="TreeGrafter"/>
</dbReference>
<name>A0A2N7VJT8_9BURK</name>
<keyword evidence="7" id="KW-1185">Reference proteome</keyword>
<protein>
    <submittedName>
        <fullName evidence="6">Transcriptional regulator</fullName>
    </submittedName>
</protein>
<evidence type="ECO:0000313" key="6">
    <source>
        <dbReference type="EMBL" id="PMS17402.1"/>
    </source>
</evidence>
<dbReference type="SUPFAM" id="SSF53850">
    <property type="entry name" value="Periplasmic binding protein-like II"/>
    <property type="match status" value="1"/>
</dbReference>
<dbReference type="InterPro" id="IPR036388">
    <property type="entry name" value="WH-like_DNA-bd_sf"/>
</dbReference>
<dbReference type="EMBL" id="PNYA01000019">
    <property type="protein sequence ID" value="PMS17402.1"/>
    <property type="molecule type" value="Genomic_DNA"/>
</dbReference>
<evidence type="ECO:0000259" key="5">
    <source>
        <dbReference type="PROSITE" id="PS50931"/>
    </source>
</evidence>
<evidence type="ECO:0000256" key="4">
    <source>
        <dbReference type="ARBA" id="ARBA00023163"/>
    </source>
</evidence>
<dbReference type="Gene3D" id="1.10.10.10">
    <property type="entry name" value="Winged helix-like DNA-binding domain superfamily/Winged helix DNA-binding domain"/>
    <property type="match status" value="1"/>
</dbReference>
<dbReference type="CDD" id="cd08432">
    <property type="entry name" value="PBP2_GcdR_TrpI_HvrB_AmpR_like"/>
    <property type="match status" value="1"/>
</dbReference>
<gene>
    <name evidence="6" type="ORF">C0Z18_20130</name>
</gene>
<evidence type="ECO:0000256" key="1">
    <source>
        <dbReference type="ARBA" id="ARBA00009437"/>
    </source>
</evidence>
<dbReference type="PANTHER" id="PTHR30537">
    <property type="entry name" value="HTH-TYPE TRANSCRIPTIONAL REGULATOR"/>
    <property type="match status" value="1"/>
</dbReference>
<dbReference type="FunFam" id="1.10.10.10:FF:000038">
    <property type="entry name" value="Glycine cleavage system transcriptional activator"/>
    <property type="match status" value="1"/>
</dbReference>
<dbReference type="NCBIfam" id="NF008352">
    <property type="entry name" value="PRK11139.1"/>
    <property type="match status" value="1"/>
</dbReference>
<dbReference type="PRINTS" id="PR00039">
    <property type="entry name" value="HTHLYSR"/>
</dbReference>
<keyword evidence="2" id="KW-0805">Transcription regulation</keyword>
<dbReference type="InterPro" id="IPR036390">
    <property type="entry name" value="WH_DNA-bd_sf"/>
</dbReference>
<dbReference type="FunFam" id="3.40.190.10:FF:000017">
    <property type="entry name" value="Glycine cleavage system transcriptional activator"/>
    <property type="match status" value="1"/>
</dbReference>
<sequence length="304" mass="33469">MRRLPPLGAVRAFEAAARHLNFTQAAAELHVTQAAISHQVRQLEQWLGLRLFERRGHQLTITEKGRAYLADISIALDRIASATARVKHGSEGPLRITALPSFAACWLVPRLDAFRKHHPDIELKLTTSTQLWDGIDDRFDLGIRSGLGRWPGLNAELLATESLSPVCAPSLAAGAQALLEPADLRHAHLLHDVPRGGWRMWCERAGVTDIDVDAGLAFDDAALVLQAAMRGQGVALGRLTLARHDLREGRLVRPFDLEIPNDYSYWLVYPDAKAEREDVAAFRDWVLGQAKLDGEASARAAQAA</sequence>
<dbReference type="Pfam" id="PF03466">
    <property type="entry name" value="LysR_substrate"/>
    <property type="match status" value="1"/>
</dbReference>
<keyword evidence="4" id="KW-0804">Transcription</keyword>
<comment type="similarity">
    <text evidence="1">Belongs to the LysR transcriptional regulatory family.</text>
</comment>
<dbReference type="SUPFAM" id="SSF46785">
    <property type="entry name" value="Winged helix' DNA-binding domain"/>
    <property type="match status" value="1"/>
</dbReference>
<dbReference type="InterPro" id="IPR058163">
    <property type="entry name" value="LysR-type_TF_proteobact-type"/>
</dbReference>
<dbReference type="Gene3D" id="3.40.190.10">
    <property type="entry name" value="Periplasmic binding protein-like II"/>
    <property type="match status" value="2"/>
</dbReference>
<proteinExistence type="inferred from homology"/>
<dbReference type="GO" id="GO:0006351">
    <property type="term" value="P:DNA-templated transcription"/>
    <property type="evidence" value="ECO:0007669"/>
    <property type="project" value="TreeGrafter"/>
</dbReference>
<organism evidence="6 7">
    <name type="scientific">Trinickia dabaoshanensis</name>
    <dbReference type="NCBI Taxonomy" id="564714"/>
    <lineage>
        <taxon>Bacteria</taxon>
        <taxon>Pseudomonadati</taxon>
        <taxon>Pseudomonadota</taxon>
        <taxon>Betaproteobacteria</taxon>
        <taxon>Burkholderiales</taxon>
        <taxon>Burkholderiaceae</taxon>
        <taxon>Trinickia</taxon>
    </lineage>
</organism>
<reference evidence="6 7" key="1">
    <citation type="submission" date="2018-01" db="EMBL/GenBank/DDBJ databases">
        <title>Whole genome analyses suggest that Burkholderia sensu lato contains two further novel genera in the rhizoxinica-symbiotica group Mycetohabitans gen. nov., and Trinickia gen. nov.: implications for the evolution of diazotrophy and nodulation in the Burkholderiaceae.</title>
        <authorList>
            <person name="Estrada-de los Santos P."/>
            <person name="Palmer M."/>
            <person name="Chavez-Ramirez B."/>
            <person name="Beukes C."/>
            <person name="Steenkamp E.T."/>
            <person name="Hirsch A.M."/>
            <person name="Manyaka P."/>
            <person name="Maluk M."/>
            <person name="Lafos M."/>
            <person name="Crook M."/>
            <person name="Gross E."/>
            <person name="Simon M.F."/>
            <person name="Bueno dos Reis Junior F."/>
            <person name="Poole P.S."/>
            <person name="Venter S.N."/>
            <person name="James E.K."/>
        </authorList>
    </citation>
    <scope>NUCLEOTIDE SEQUENCE [LARGE SCALE GENOMIC DNA]</scope>
    <source>
        <strain evidence="6 7">GIMN1.004</strain>
    </source>
</reference>
<dbReference type="AlphaFoldDB" id="A0A2N7VJT8"/>